<gene>
    <name evidence="1" type="ORF">MSG28_003206</name>
</gene>
<accession>A0ACC0KDW1</accession>
<evidence type="ECO:0000313" key="2">
    <source>
        <dbReference type="Proteomes" id="UP001064048"/>
    </source>
</evidence>
<proteinExistence type="predicted"/>
<protein>
    <submittedName>
        <fullName evidence="1">Uncharacterized protein</fullName>
    </submittedName>
</protein>
<sequence length="1352" mass="146410">MYTTVTVAKFVKKYLHSTTVTTIGFLRVGRGLVGQEGLEAQGDQVLAPVRAQVARRELHYRRSHGTPALLLLLIRCLRGLIQDLVSRWSVPQHEPAEVIIAQYKVPTQWVHTSTGVSRRAGAGRAAPAPYGAGPPPGALRPAAPPPGPKRPPDNRSPLPPQHKPPNMYNNEYSAGGKRKKRLADKILPQKVRDLVPESQAYMDLLAFERKLDATILRKRLDIQEALKRPMKQKRKLRIFISNTFYPGQGDNAVASWELRVEGRLLDDAKGDPGKVPAVKRKFSSFFKSLVIELDKELYGPDNHLVEWHRTLTTQETDGFQVKRPGYKNVRCTILLLLDYQPLQFKLDGRLARLLGVHTQTRPVIVNALWQYVKTHRLQDPHEREWVVCDKYLEQIFGCARMKLAEVPGRLAALLHAPDPIVINHVIGVEAPHDAKQTACYDIDVEVDDTLKTQMNNFLLSTANQQEIQGLDSKIHETVDTINQLKTHREFFLSFSKDPQQFVHKWLVSQSRDLKTMNGGGGNPEEERRAEFYAQSWSSEGVSRYLATRLSQRRAALDAALHAPAPHLQRLRCLSTSQQEWNYSRLPHLHMYLALITLAGSCRGTDFKLVENYFEGDIVGGRRLVLCLGVLAVVSEDVTYVTGAAADTTAFQCGDNYELRAIVLAELVGTALLVLLSCLPGCAGAPFALRAASAGLAVALLVQCFDHISGAMLNPTVLLAATLARKVPGATAAAMFVAQLIGATLGGAMLELLAPAAVDTAASAACLTLPRHDMPVYKAVCLEGVLGGLLALANMASWDARNRLLADSWPLRIGLSVAGLSTIAGELTGASMNPARSLGPALWSSHWEHHWVYWAGPLTGSLLCTLLYARVWAPAPPPAPRPKPRAAPSPPQSPAPRRRARVSADPAEPAGDTVKMDYSVQLSHCHRIPVFPLAGPAPEWPCTGTGAGASYGESMLGVSLCGRIQYHYHECMENCTAPLQIIYAVAIKYGHCKLMVVVQNTYAKVAESFAACCMRRPQKCKEHGSRPHSASDSCHRLNMAAAVDGQTNPHCLLWFPECCVAVCQAAGAKRHSPPATSLHTARSDATQHAATRRRTYLNRSTVNGVIKAFWRAVLGEMVATALLVLLGVAACLPLKGPEGFAKQPLSHAALAFGLIVVCNVEVFGPVSGAHMNPAVTLAALLTGRSSPLLALAYVTAQLLGATLGFAALQALAPAATGTAGVTLPAYEVSTLAAVGVEAVLTGLLALLCCALWTAPPPADRSVPIKFGLTIAGLVYAGGELTGASLNPARSFGPALLQSHWEHQWVYWVGPLGGAALFTLLHRFVLAPAAYREAPAPAPSTPLEDLPLNDKTNC</sequence>
<reference evidence="1 2" key="1">
    <citation type="journal article" date="2022" name="Genome Biol. Evol.">
        <title>The Spruce Budworm Genome: Reconstructing the Evolutionary History of Antifreeze Proteins.</title>
        <authorList>
            <person name="Beliveau C."/>
            <person name="Gagne P."/>
            <person name="Picq S."/>
            <person name="Vernygora O."/>
            <person name="Keeling C.I."/>
            <person name="Pinkney K."/>
            <person name="Doucet D."/>
            <person name="Wen F."/>
            <person name="Johnston J.S."/>
            <person name="Maaroufi H."/>
            <person name="Boyle B."/>
            <person name="Laroche J."/>
            <person name="Dewar K."/>
            <person name="Juretic N."/>
            <person name="Blackburn G."/>
            <person name="Nisole A."/>
            <person name="Brunet B."/>
            <person name="Brandao M."/>
            <person name="Lumley L."/>
            <person name="Duan J."/>
            <person name="Quan G."/>
            <person name="Lucarotti C.J."/>
            <person name="Roe A.D."/>
            <person name="Sperling F.A.H."/>
            <person name="Levesque R.C."/>
            <person name="Cusson M."/>
        </authorList>
    </citation>
    <scope>NUCLEOTIDE SEQUENCE [LARGE SCALE GENOMIC DNA]</scope>
    <source>
        <strain evidence="1">Glfc:IPQL:Cfum</strain>
    </source>
</reference>
<name>A0ACC0KDW1_CHOFU</name>
<dbReference type="EMBL" id="CM046105">
    <property type="protein sequence ID" value="KAI8434674.1"/>
    <property type="molecule type" value="Genomic_DNA"/>
</dbReference>
<organism evidence="1 2">
    <name type="scientific">Choristoneura fumiferana</name>
    <name type="common">Spruce budworm moth</name>
    <name type="synonym">Archips fumiferana</name>
    <dbReference type="NCBI Taxonomy" id="7141"/>
    <lineage>
        <taxon>Eukaryota</taxon>
        <taxon>Metazoa</taxon>
        <taxon>Ecdysozoa</taxon>
        <taxon>Arthropoda</taxon>
        <taxon>Hexapoda</taxon>
        <taxon>Insecta</taxon>
        <taxon>Pterygota</taxon>
        <taxon>Neoptera</taxon>
        <taxon>Endopterygota</taxon>
        <taxon>Lepidoptera</taxon>
        <taxon>Glossata</taxon>
        <taxon>Ditrysia</taxon>
        <taxon>Tortricoidea</taxon>
        <taxon>Tortricidae</taxon>
        <taxon>Tortricinae</taxon>
        <taxon>Choristoneura</taxon>
    </lineage>
</organism>
<comment type="caution">
    <text evidence="1">The sequence shown here is derived from an EMBL/GenBank/DDBJ whole genome shotgun (WGS) entry which is preliminary data.</text>
</comment>
<evidence type="ECO:0000313" key="1">
    <source>
        <dbReference type="EMBL" id="KAI8434674.1"/>
    </source>
</evidence>
<dbReference type="Proteomes" id="UP001064048">
    <property type="component" value="Chromosome 5"/>
</dbReference>
<keyword evidence="2" id="KW-1185">Reference proteome</keyword>